<gene>
    <name evidence="2" type="ORF">Rsub_00223</name>
</gene>
<protein>
    <submittedName>
        <fullName evidence="2">Uncharacterized protein</fullName>
    </submittedName>
</protein>
<reference evidence="2 3" key="1">
    <citation type="journal article" date="2018" name="Sci. Rep.">
        <title>Raphidocelis subcapitata (=Pseudokirchneriella subcapitata) provides an insight into genome evolution and environmental adaptations in the Sphaeropleales.</title>
        <authorList>
            <person name="Suzuki S."/>
            <person name="Yamaguchi H."/>
            <person name="Nakajima N."/>
            <person name="Kawachi M."/>
        </authorList>
    </citation>
    <scope>NUCLEOTIDE SEQUENCE [LARGE SCALE GENOMIC DNA]</scope>
    <source>
        <strain evidence="2 3">NIES-35</strain>
    </source>
</reference>
<feature type="compositionally biased region" description="Low complexity" evidence="1">
    <location>
        <begin position="85"/>
        <end position="103"/>
    </location>
</feature>
<name>A0A2V0NM96_9CHLO</name>
<dbReference type="EMBL" id="BDRX01000001">
    <property type="protein sequence ID" value="GBF87512.1"/>
    <property type="molecule type" value="Genomic_DNA"/>
</dbReference>
<feature type="compositionally biased region" description="Low complexity" evidence="1">
    <location>
        <begin position="158"/>
        <end position="175"/>
    </location>
</feature>
<feature type="region of interest" description="Disordered" evidence="1">
    <location>
        <begin position="85"/>
        <end position="105"/>
    </location>
</feature>
<dbReference type="Proteomes" id="UP000247498">
    <property type="component" value="Unassembled WGS sequence"/>
</dbReference>
<comment type="caution">
    <text evidence="2">The sequence shown here is derived from an EMBL/GenBank/DDBJ whole genome shotgun (WGS) entry which is preliminary data.</text>
</comment>
<evidence type="ECO:0000313" key="3">
    <source>
        <dbReference type="Proteomes" id="UP000247498"/>
    </source>
</evidence>
<proteinExistence type="predicted"/>
<accession>A0A2V0NM96</accession>
<feature type="compositionally biased region" description="Basic residues" evidence="1">
    <location>
        <begin position="176"/>
        <end position="185"/>
    </location>
</feature>
<feature type="region of interest" description="Disordered" evidence="1">
    <location>
        <begin position="158"/>
        <end position="196"/>
    </location>
</feature>
<sequence>MVLITQAAPAPAGKRQKANGAPAMARAAAATAAGASAAPAAAWGATAPRTIRTRMMARTARPAQRGEAACAGVVGQYLGGGAPAAARPAGGAAAAPARGAGAPPDSPTLYMDGEGRVHLGVRPGDDKALFDDVRRLQAEEQQAAARAIERRAPAMAAQRRAAAAASGRAPRVVRAAPKRSAKHRATRDVFQPRRQN</sequence>
<dbReference type="InParanoid" id="A0A2V0NM96"/>
<organism evidence="2 3">
    <name type="scientific">Raphidocelis subcapitata</name>
    <dbReference type="NCBI Taxonomy" id="307507"/>
    <lineage>
        <taxon>Eukaryota</taxon>
        <taxon>Viridiplantae</taxon>
        <taxon>Chlorophyta</taxon>
        <taxon>core chlorophytes</taxon>
        <taxon>Chlorophyceae</taxon>
        <taxon>CS clade</taxon>
        <taxon>Sphaeropleales</taxon>
        <taxon>Selenastraceae</taxon>
        <taxon>Raphidocelis</taxon>
    </lineage>
</organism>
<evidence type="ECO:0000256" key="1">
    <source>
        <dbReference type="SAM" id="MobiDB-lite"/>
    </source>
</evidence>
<evidence type="ECO:0000313" key="2">
    <source>
        <dbReference type="EMBL" id="GBF87512.1"/>
    </source>
</evidence>
<keyword evidence="3" id="KW-1185">Reference proteome</keyword>
<dbReference type="AlphaFoldDB" id="A0A2V0NM96"/>
<feature type="compositionally biased region" description="Basic and acidic residues" evidence="1">
    <location>
        <begin position="186"/>
        <end position="196"/>
    </location>
</feature>